<protein>
    <recommendedName>
        <fullName evidence="1">Protein kinase domain-containing protein</fullName>
    </recommendedName>
</protein>
<dbReference type="GO" id="GO:0005524">
    <property type="term" value="F:ATP binding"/>
    <property type="evidence" value="ECO:0007669"/>
    <property type="project" value="InterPro"/>
</dbReference>
<accession>A0A0P7BC99</accession>
<gene>
    <name evidence="2" type="ORF">AK830_g6504</name>
</gene>
<dbReference type="PANTHER" id="PTHR24359:SF37">
    <property type="entry name" value="PROTEIN KINASE DOMAIN-CONTAINING PROTEIN"/>
    <property type="match status" value="1"/>
</dbReference>
<dbReference type="PROSITE" id="PS50011">
    <property type="entry name" value="PROTEIN_KINASE_DOM"/>
    <property type="match status" value="1"/>
</dbReference>
<evidence type="ECO:0000259" key="1">
    <source>
        <dbReference type="PROSITE" id="PS50011"/>
    </source>
</evidence>
<keyword evidence="3" id="KW-1185">Reference proteome</keyword>
<comment type="caution">
    <text evidence="2">The sequence shown here is derived from an EMBL/GenBank/DDBJ whole genome shotgun (WGS) entry which is preliminary data.</text>
</comment>
<dbReference type="PANTHER" id="PTHR24359">
    <property type="entry name" value="SERINE/THREONINE-PROTEIN KINASE SBK1"/>
    <property type="match status" value="1"/>
</dbReference>
<proteinExistence type="predicted"/>
<dbReference type="GO" id="GO:0004674">
    <property type="term" value="F:protein serine/threonine kinase activity"/>
    <property type="evidence" value="ECO:0007669"/>
    <property type="project" value="TreeGrafter"/>
</dbReference>
<sequence length="138" mass="15588">MFPWADENLLNYWQKPSSDAINLPHNADSTRWIAKQFMGLADGIKLIHECKPEKSNRDFLAPAEGDKIYGRHRDLKPENILWFRNDDRGILQIADFGLSEFHKGSSVQVPASQVGGSRTYRAPEFDATRAVVAPSSDM</sequence>
<organism evidence="2 3">
    <name type="scientific">Neonectria ditissima</name>
    <dbReference type="NCBI Taxonomy" id="78410"/>
    <lineage>
        <taxon>Eukaryota</taxon>
        <taxon>Fungi</taxon>
        <taxon>Dikarya</taxon>
        <taxon>Ascomycota</taxon>
        <taxon>Pezizomycotina</taxon>
        <taxon>Sordariomycetes</taxon>
        <taxon>Hypocreomycetidae</taxon>
        <taxon>Hypocreales</taxon>
        <taxon>Nectriaceae</taxon>
        <taxon>Neonectria</taxon>
    </lineage>
</organism>
<dbReference type="InterPro" id="IPR011009">
    <property type="entry name" value="Kinase-like_dom_sf"/>
</dbReference>
<dbReference type="Pfam" id="PF00069">
    <property type="entry name" value="Pkinase"/>
    <property type="match status" value="1"/>
</dbReference>
<dbReference type="EMBL" id="LKCW01000091">
    <property type="protein sequence ID" value="KPM40081.1"/>
    <property type="molecule type" value="Genomic_DNA"/>
</dbReference>
<feature type="domain" description="Protein kinase" evidence="1">
    <location>
        <begin position="1"/>
        <end position="138"/>
    </location>
</feature>
<reference evidence="2 3" key="1">
    <citation type="submission" date="2015-09" db="EMBL/GenBank/DDBJ databases">
        <title>Draft genome of a European isolate of the apple canker pathogen Neonectria ditissima.</title>
        <authorList>
            <person name="Gomez-Cortecero A."/>
            <person name="Harrison R.J."/>
            <person name="Armitage A.D."/>
        </authorList>
    </citation>
    <scope>NUCLEOTIDE SEQUENCE [LARGE SCALE GENOMIC DNA]</scope>
    <source>
        <strain evidence="2 3">R09/05</strain>
    </source>
</reference>
<dbReference type="STRING" id="78410.A0A0P7BC99"/>
<dbReference type="AlphaFoldDB" id="A0A0P7BC99"/>
<dbReference type="InterPro" id="IPR000719">
    <property type="entry name" value="Prot_kinase_dom"/>
</dbReference>
<dbReference type="SUPFAM" id="SSF56112">
    <property type="entry name" value="Protein kinase-like (PK-like)"/>
    <property type="match status" value="1"/>
</dbReference>
<dbReference type="Gene3D" id="1.10.510.10">
    <property type="entry name" value="Transferase(Phosphotransferase) domain 1"/>
    <property type="match status" value="1"/>
</dbReference>
<dbReference type="OrthoDB" id="1046782at2759"/>
<dbReference type="Proteomes" id="UP000050424">
    <property type="component" value="Unassembled WGS sequence"/>
</dbReference>
<name>A0A0P7BC99_9HYPO</name>
<evidence type="ECO:0000313" key="2">
    <source>
        <dbReference type="EMBL" id="KPM40081.1"/>
    </source>
</evidence>
<evidence type="ECO:0000313" key="3">
    <source>
        <dbReference type="Proteomes" id="UP000050424"/>
    </source>
</evidence>